<evidence type="ECO:0000256" key="1">
    <source>
        <dbReference type="SAM" id="Phobius"/>
    </source>
</evidence>
<sequence length="92" mass="10306">MDKAKELLGSFDFSELKNLLLKCNSETFLKFNTFTLSVAIIIGIASVYAANYLLNTCSMERTEKDLDDEVIKIRADQKSSKKDEAEKNASCS</sequence>
<name>A0A1A8WUH4_PLAMA</name>
<evidence type="ECO:0000313" key="4">
    <source>
        <dbReference type="Proteomes" id="UP000078597"/>
    </source>
</evidence>
<dbReference type="KEGG" id="pmal:PMUG01_14015900"/>
<keyword evidence="1" id="KW-1133">Transmembrane helix</keyword>
<dbReference type="EMBL" id="LT594635">
    <property type="protein sequence ID" value="SCP03106.1"/>
    <property type="molecule type" value="Genomic_DNA"/>
</dbReference>
<keyword evidence="1" id="KW-0472">Membrane</keyword>
<evidence type="ECO:0000313" key="5">
    <source>
        <dbReference type="Proteomes" id="UP000219813"/>
    </source>
</evidence>
<protein>
    <submittedName>
        <fullName evidence="2">Uncharacterized protein</fullName>
    </submittedName>
</protein>
<keyword evidence="1" id="KW-0812">Transmembrane</keyword>
<feature type="transmembrane region" description="Helical" evidence="1">
    <location>
        <begin position="34"/>
        <end position="54"/>
    </location>
</feature>
<evidence type="ECO:0000313" key="3">
    <source>
        <dbReference type="EMBL" id="SCP03106.1"/>
    </source>
</evidence>
<accession>A0A1A8WUH4</accession>
<dbReference type="Proteomes" id="UP000219813">
    <property type="component" value="Chromosome 14"/>
</dbReference>
<reference evidence="2" key="2">
    <citation type="submission" date="2016-05" db="EMBL/GenBank/DDBJ databases">
        <authorList>
            <person name="Lavstsen T."/>
            <person name="Jespersen J.S."/>
        </authorList>
    </citation>
    <scope>NUCLEOTIDE SEQUENCE [LARGE SCALE GENOMIC DNA]</scope>
</reference>
<dbReference type="GeneID" id="39871471"/>
<dbReference type="Proteomes" id="UP000078597">
    <property type="component" value="Unassembled WGS sequence"/>
</dbReference>
<dbReference type="AlphaFoldDB" id="A0A1A8WUH4"/>
<dbReference type="EMBL" id="FLQW01004134">
    <property type="protein sequence ID" value="SBS96574.1"/>
    <property type="molecule type" value="Genomic_DNA"/>
</dbReference>
<evidence type="ECO:0000313" key="2">
    <source>
        <dbReference type="EMBL" id="SBS96574.1"/>
    </source>
</evidence>
<gene>
    <name evidence="3" type="primary">PmUG01_14015900</name>
    <name evidence="2" type="ORF">PMALA_054950</name>
    <name evidence="3" type="ORF">PMUG01_14015900</name>
</gene>
<reference evidence="3 5" key="3">
    <citation type="submission" date="2016-06" db="EMBL/GenBank/DDBJ databases">
        <authorList>
            <consortium name="Pathogen Informatics"/>
        </authorList>
    </citation>
    <scope>NUCLEOTIDE SEQUENCE [LARGE SCALE GENOMIC DNA]</scope>
</reference>
<reference evidence="4" key="1">
    <citation type="submission" date="2016-05" db="EMBL/GenBank/DDBJ databases">
        <authorList>
            <person name="Naeem Raeece"/>
        </authorList>
    </citation>
    <scope>NUCLEOTIDE SEQUENCE [LARGE SCALE GENOMIC DNA]</scope>
</reference>
<dbReference type="RefSeq" id="XP_028864066.1">
    <property type="nucleotide sequence ID" value="XM_029007704.1"/>
</dbReference>
<organism evidence="2 4">
    <name type="scientific">Plasmodium malariae</name>
    <dbReference type="NCBI Taxonomy" id="5858"/>
    <lineage>
        <taxon>Eukaryota</taxon>
        <taxon>Sar</taxon>
        <taxon>Alveolata</taxon>
        <taxon>Apicomplexa</taxon>
        <taxon>Aconoidasida</taxon>
        <taxon>Haemosporida</taxon>
        <taxon>Plasmodiidae</taxon>
        <taxon>Plasmodium</taxon>
        <taxon>Plasmodium (Plasmodium)</taxon>
    </lineage>
</organism>
<keyword evidence="5" id="KW-1185">Reference proteome</keyword>
<dbReference type="VEuPathDB" id="PlasmoDB:PmUG01_14015900"/>
<proteinExistence type="predicted"/>